<dbReference type="AlphaFoldDB" id="A0A0L7QRW4"/>
<sequence length="86" mass="9508">MCQVNTDPMKSQVYTSLACVSIPVYLPRYDPDRAAILAASDLDHLVLVANLWCARIYERESPSWLAGREGAKRGLTLRSPASLLSD</sequence>
<proteinExistence type="predicted"/>
<evidence type="ECO:0000313" key="2">
    <source>
        <dbReference type="Proteomes" id="UP000053825"/>
    </source>
</evidence>
<evidence type="ECO:0000313" key="1">
    <source>
        <dbReference type="EMBL" id="KOC61299.1"/>
    </source>
</evidence>
<organism evidence="1 2">
    <name type="scientific">Habropoda laboriosa</name>
    <dbReference type="NCBI Taxonomy" id="597456"/>
    <lineage>
        <taxon>Eukaryota</taxon>
        <taxon>Metazoa</taxon>
        <taxon>Ecdysozoa</taxon>
        <taxon>Arthropoda</taxon>
        <taxon>Hexapoda</taxon>
        <taxon>Insecta</taxon>
        <taxon>Pterygota</taxon>
        <taxon>Neoptera</taxon>
        <taxon>Endopterygota</taxon>
        <taxon>Hymenoptera</taxon>
        <taxon>Apocrita</taxon>
        <taxon>Aculeata</taxon>
        <taxon>Apoidea</taxon>
        <taxon>Anthophila</taxon>
        <taxon>Apidae</taxon>
        <taxon>Habropoda</taxon>
    </lineage>
</organism>
<reference evidence="1 2" key="1">
    <citation type="submission" date="2015-07" db="EMBL/GenBank/DDBJ databases">
        <title>The genome of Habropoda laboriosa.</title>
        <authorList>
            <person name="Pan H."/>
            <person name="Kapheim K."/>
        </authorList>
    </citation>
    <scope>NUCLEOTIDE SEQUENCE [LARGE SCALE GENOMIC DNA]</scope>
    <source>
        <strain evidence="1">0110345459</strain>
    </source>
</reference>
<keyword evidence="2" id="KW-1185">Reference proteome</keyword>
<accession>A0A0L7QRW4</accession>
<name>A0A0L7QRW4_9HYME</name>
<protein>
    <submittedName>
        <fullName evidence="1">Uncharacterized protein</fullName>
    </submittedName>
</protein>
<dbReference type="EMBL" id="KQ414775">
    <property type="protein sequence ID" value="KOC61299.1"/>
    <property type="molecule type" value="Genomic_DNA"/>
</dbReference>
<gene>
    <name evidence="1" type="ORF">WH47_06123</name>
</gene>
<dbReference type="Proteomes" id="UP000053825">
    <property type="component" value="Unassembled WGS sequence"/>
</dbReference>